<keyword evidence="6" id="KW-1185">Reference proteome</keyword>
<dbReference type="SMART" id="SM00850">
    <property type="entry name" value="LytTR"/>
    <property type="match status" value="1"/>
</dbReference>
<feature type="domain" description="Response regulatory" evidence="3">
    <location>
        <begin position="4"/>
        <end position="117"/>
    </location>
</feature>
<dbReference type="Pfam" id="PF04397">
    <property type="entry name" value="LytTR"/>
    <property type="match status" value="1"/>
</dbReference>
<dbReference type="NCBIfam" id="NF008677">
    <property type="entry name" value="PRK11697.1"/>
    <property type="match status" value="1"/>
</dbReference>
<dbReference type="SUPFAM" id="SSF52172">
    <property type="entry name" value="CheY-like"/>
    <property type="match status" value="1"/>
</dbReference>
<dbReference type="PANTHER" id="PTHR48111:SF3">
    <property type="entry name" value="TRANSCRIPTIONAL REGULATORY PROTEIN BTSR"/>
    <property type="match status" value="1"/>
</dbReference>
<evidence type="ECO:0000259" key="3">
    <source>
        <dbReference type="PROSITE" id="PS50110"/>
    </source>
</evidence>
<dbReference type="CDD" id="cd17532">
    <property type="entry name" value="REC_LytTR_AlgR-like"/>
    <property type="match status" value="1"/>
</dbReference>
<proteinExistence type="predicted"/>
<evidence type="ECO:0000259" key="4">
    <source>
        <dbReference type="PROSITE" id="PS50930"/>
    </source>
</evidence>
<reference evidence="5 6" key="1">
    <citation type="submission" date="2024-08" db="EMBL/GenBank/DDBJ databases">
        <authorList>
            <person name="Lu H."/>
        </authorList>
    </citation>
    <scope>NUCLEOTIDE SEQUENCE [LARGE SCALE GENOMIC DNA]</scope>
    <source>
        <strain evidence="5 6">BYS180W</strain>
    </source>
</reference>
<dbReference type="RefSeq" id="WP_394459086.1">
    <property type="nucleotide sequence ID" value="NZ_JBIGHZ010000002.1"/>
</dbReference>
<name>A0ABW7FTH8_9BURK</name>
<sequence length="245" mass="27110">MSTTALIVDDEAPARAELRALLAEHPHIEVVGEAAHAVEALQLIHRLRPQLVFVDIQMPRISGLELARMLDPQQLPALVFVTAFDQHALEAFEAQALDYLLKPVAPQRLARTLARLAQQPATPQATGQALEALSTLAPLRTLPCHGHQRIVLLPLAEVDHVHARLSGVYLVAQDGAEHFTELTLKTLELRTPLLRCHRQHLVHPERIREIRLLEGGAAELRTAAGHLVPVSRRYLKAVRQALGLE</sequence>
<dbReference type="InterPro" id="IPR039420">
    <property type="entry name" value="WalR-like"/>
</dbReference>
<dbReference type="Pfam" id="PF00072">
    <property type="entry name" value="Response_reg"/>
    <property type="match status" value="1"/>
</dbReference>
<dbReference type="InterPro" id="IPR001789">
    <property type="entry name" value="Sig_transdc_resp-reg_receiver"/>
</dbReference>
<evidence type="ECO:0000313" key="5">
    <source>
        <dbReference type="EMBL" id="MFG6447603.1"/>
    </source>
</evidence>
<comment type="caution">
    <text evidence="5">The sequence shown here is derived from an EMBL/GenBank/DDBJ whole genome shotgun (WGS) entry which is preliminary data.</text>
</comment>
<keyword evidence="2" id="KW-0597">Phosphoprotein</keyword>
<dbReference type="PROSITE" id="PS50930">
    <property type="entry name" value="HTH_LYTTR"/>
    <property type="match status" value="1"/>
</dbReference>
<dbReference type="Gene3D" id="3.40.50.2300">
    <property type="match status" value="1"/>
</dbReference>
<gene>
    <name evidence="5" type="primary">btsR</name>
    <name evidence="5" type="synonym">yehT</name>
    <name evidence="5" type="ORF">ACG0Z6_05030</name>
</gene>
<dbReference type="InterPro" id="IPR011006">
    <property type="entry name" value="CheY-like_superfamily"/>
</dbReference>
<dbReference type="SMART" id="SM00448">
    <property type="entry name" value="REC"/>
    <property type="match status" value="1"/>
</dbReference>
<protein>
    <submittedName>
        <fullName evidence="5">Two-component system response regulator BtsR</fullName>
    </submittedName>
</protein>
<dbReference type="PROSITE" id="PS50110">
    <property type="entry name" value="RESPONSE_REGULATORY"/>
    <property type="match status" value="1"/>
</dbReference>
<dbReference type="Gene3D" id="2.40.50.1020">
    <property type="entry name" value="LytTr DNA-binding domain"/>
    <property type="match status" value="1"/>
</dbReference>
<feature type="domain" description="HTH LytTR-type" evidence="4">
    <location>
        <begin position="142"/>
        <end position="244"/>
    </location>
</feature>
<accession>A0ABW7FTH8</accession>
<dbReference type="InterPro" id="IPR007492">
    <property type="entry name" value="LytTR_DNA-bd_dom"/>
</dbReference>
<dbReference type="PANTHER" id="PTHR48111">
    <property type="entry name" value="REGULATOR OF RPOS"/>
    <property type="match status" value="1"/>
</dbReference>
<evidence type="ECO:0000256" key="2">
    <source>
        <dbReference type="PROSITE-ProRule" id="PRU00169"/>
    </source>
</evidence>
<dbReference type="EMBL" id="JBIGHZ010000002">
    <property type="protein sequence ID" value="MFG6447603.1"/>
    <property type="molecule type" value="Genomic_DNA"/>
</dbReference>
<dbReference type="Proteomes" id="UP001606099">
    <property type="component" value="Unassembled WGS sequence"/>
</dbReference>
<evidence type="ECO:0000256" key="1">
    <source>
        <dbReference type="ARBA" id="ARBA00023125"/>
    </source>
</evidence>
<organism evidence="5 6">
    <name type="scientific">Roseateles rivi</name>
    <dbReference type="NCBI Taxonomy" id="3299028"/>
    <lineage>
        <taxon>Bacteria</taxon>
        <taxon>Pseudomonadati</taxon>
        <taxon>Pseudomonadota</taxon>
        <taxon>Betaproteobacteria</taxon>
        <taxon>Burkholderiales</taxon>
        <taxon>Sphaerotilaceae</taxon>
        <taxon>Roseateles</taxon>
    </lineage>
</organism>
<keyword evidence="1" id="KW-0238">DNA-binding</keyword>
<feature type="modified residue" description="4-aspartylphosphate" evidence="2">
    <location>
        <position position="55"/>
    </location>
</feature>
<evidence type="ECO:0000313" key="6">
    <source>
        <dbReference type="Proteomes" id="UP001606099"/>
    </source>
</evidence>